<keyword evidence="9" id="KW-1185">Reference proteome</keyword>
<dbReference type="InterPro" id="IPR011009">
    <property type="entry name" value="Kinase-like_dom_sf"/>
</dbReference>
<proteinExistence type="predicted"/>
<dbReference type="InterPro" id="IPR008271">
    <property type="entry name" value="Ser/Thr_kinase_AS"/>
</dbReference>
<dbReference type="SUPFAM" id="SSF56112">
    <property type="entry name" value="Protein kinase-like (PK-like)"/>
    <property type="match status" value="1"/>
</dbReference>
<evidence type="ECO:0000313" key="9">
    <source>
        <dbReference type="Proteomes" id="UP001174909"/>
    </source>
</evidence>
<sequence>MVVPKTFLHRLLTAFLPCPVSRWLPQDFLAQILDGVDWMHVNNIVHRDLKPQNILVSCDGKKLKIADLGLSRSIGSNVVLSTQVVTQWYRAPEVLLHSSYSKPVDVWSVGCIFAEMIRGRPLFAARRKGEKHQLEEIFSIIGTPTTAQWPVESSITVDQFVQFKAKPWLQLLPEASDDAQDLLSQMLQFQPLQRVSTKDSLHHPYITSKASQDEVEEEEEEEERRVTRHQTPPKTAHTPPTRVLIWTSPTLLIPESSQTQPPPPVLHSRGGRGQV</sequence>
<feature type="domain" description="Protein kinase" evidence="7">
    <location>
        <begin position="1"/>
        <end position="206"/>
    </location>
</feature>
<keyword evidence="5" id="KW-0067">ATP-binding</keyword>
<name>A0AA35VR51_GEOBA</name>
<feature type="compositionally biased region" description="Polar residues" evidence="6">
    <location>
        <begin position="247"/>
        <end position="259"/>
    </location>
</feature>
<dbReference type="EMBL" id="CASHTH010000007">
    <property type="protein sequence ID" value="CAI7988702.1"/>
    <property type="molecule type" value="Genomic_DNA"/>
</dbReference>
<evidence type="ECO:0000256" key="3">
    <source>
        <dbReference type="ARBA" id="ARBA00022741"/>
    </source>
</evidence>
<gene>
    <name evidence="8" type="ORF">GBAR_LOCUS39</name>
</gene>
<dbReference type="AlphaFoldDB" id="A0AA35VR51"/>
<keyword evidence="1" id="KW-0723">Serine/threonine-protein kinase</keyword>
<keyword evidence="4 8" id="KW-0418">Kinase</keyword>
<dbReference type="FunFam" id="1.10.510.10:FF:000624">
    <property type="entry name" value="Mitogen-activated protein kinase"/>
    <property type="match status" value="1"/>
</dbReference>
<dbReference type="Proteomes" id="UP001174909">
    <property type="component" value="Unassembled WGS sequence"/>
</dbReference>
<evidence type="ECO:0000256" key="5">
    <source>
        <dbReference type="ARBA" id="ARBA00022840"/>
    </source>
</evidence>
<evidence type="ECO:0000259" key="7">
    <source>
        <dbReference type="PROSITE" id="PS50011"/>
    </source>
</evidence>
<dbReference type="PROSITE" id="PS50011">
    <property type="entry name" value="PROTEIN_KINASE_DOM"/>
    <property type="match status" value="1"/>
</dbReference>
<keyword evidence="3" id="KW-0547">Nucleotide-binding</keyword>
<evidence type="ECO:0000256" key="4">
    <source>
        <dbReference type="ARBA" id="ARBA00022777"/>
    </source>
</evidence>
<protein>
    <submittedName>
        <fullName evidence="8">Cyclin-dependent kinase 4</fullName>
    </submittedName>
</protein>
<organism evidence="8 9">
    <name type="scientific">Geodia barretti</name>
    <name type="common">Barrett's horny sponge</name>
    <dbReference type="NCBI Taxonomy" id="519541"/>
    <lineage>
        <taxon>Eukaryota</taxon>
        <taxon>Metazoa</taxon>
        <taxon>Porifera</taxon>
        <taxon>Demospongiae</taxon>
        <taxon>Heteroscleromorpha</taxon>
        <taxon>Tetractinellida</taxon>
        <taxon>Astrophorina</taxon>
        <taxon>Geodiidae</taxon>
        <taxon>Geodia</taxon>
    </lineage>
</organism>
<dbReference type="GO" id="GO:0004674">
    <property type="term" value="F:protein serine/threonine kinase activity"/>
    <property type="evidence" value="ECO:0007669"/>
    <property type="project" value="UniProtKB-KW"/>
</dbReference>
<dbReference type="GO" id="GO:0005524">
    <property type="term" value="F:ATP binding"/>
    <property type="evidence" value="ECO:0007669"/>
    <property type="project" value="UniProtKB-KW"/>
</dbReference>
<comment type="caution">
    <text evidence="8">The sequence shown here is derived from an EMBL/GenBank/DDBJ whole genome shotgun (WGS) entry which is preliminary data.</text>
</comment>
<dbReference type="PROSITE" id="PS00108">
    <property type="entry name" value="PROTEIN_KINASE_ST"/>
    <property type="match status" value="1"/>
</dbReference>
<evidence type="ECO:0000313" key="8">
    <source>
        <dbReference type="EMBL" id="CAI7988702.1"/>
    </source>
</evidence>
<dbReference type="PANTHER" id="PTHR24055">
    <property type="entry name" value="MITOGEN-ACTIVATED PROTEIN KINASE"/>
    <property type="match status" value="1"/>
</dbReference>
<keyword evidence="2" id="KW-0808">Transferase</keyword>
<reference evidence="8" key="1">
    <citation type="submission" date="2023-03" db="EMBL/GenBank/DDBJ databases">
        <authorList>
            <person name="Steffen K."/>
            <person name="Cardenas P."/>
        </authorList>
    </citation>
    <scope>NUCLEOTIDE SEQUENCE</scope>
</reference>
<evidence type="ECO:0000256" key="1">
    <source>
        <dbReference type="ARBA" id="ARBA00022527"/>
    </source>
</evidence>
<evidence type="ECO:0000256" key="6">
    <source>
        <dbReference type="SAM" id="MobiDB-lite"/>
    </source>
</evidence>
<feature type="region of interest" description="Disordered" evidence="6">
    <location>
        <begin position="200"/>
        <end position="275"/>
    </location>
</feature>
<dbReference type="SMART" id="SM00220">
    <property type="entry name" value="S_TKc"/>
    <property type="match status" value="1"/>
</dbReference>
<dbReference type="Gene3D" id="1.10.510.10">
    <property type="entry name" value="Transferase(Phosphotransferase) domain 1"/>
    <property type="match status" value="1"/>
</dbReference>
<dbReference type="InterPro" id="IPR000719">
    <property type="entry name" value="Prot_kinase_dom"/>
</dbReference>
<dbReference type="InterPro" id="IPR050117">
    <property type="entry name" value="MAPK"/>
</dbReference>
<evidence type="ECO:0000256" key="2">
    <source>
        <dbReference type="ARBA" id="ARBA00022679"/>
    </source>
</evidence>
<accession>A0AA35VR51</accession>
<feature type="compositionally biased region" description="Acidic residues" evidence="6">
    <location>
        <begin position="213"/>
        <end position="222"/>
    </location>
</feature>
<dbReference type="Pfam" id="PF00069">
    <property type="entry name" value="Pkinase"/>
    <property type="match status" value="1"/>
</dbReference>